<evidence type="ECO:0000259" key="1">
    <source>
        <dbReference type="Pfam" id="PF01575"/>
    </source>
</evidence>
<dbReference type="CDD" id="cd03454">
    <property type="entry name" value="YdeM"/>
    <property type="match status" value="1"/>
</dbReference>
<accession>A0ABW1Z761</accession>
<sequence length="153" mass="17331">MDTLKELYFEDLYPGMTFTSPRTYKVTAEEIKQFAEQYDPQPFHLDEAAGESSFFKGLAASGWLTAAIVMRLRVESIKIAGGIIGAGVEEMRWLLPVRPDDVLRTESELLSTRHSQSRPTFGIVRSRTTVYNQREEVVMRSIVNFLAPLRGAK</sequence>
<feature type="domain" description="MaoC-like" evidence="1">
    <location>
        <begin position="14"/>
        <end position="116"/>
    </location>
</feature>
<proteinExistence type="predicted"/>
<dbReference type="Gene3D" id="3.10.129.10">
    <property type="entry name" value="Hotdog Thioesterase"/>
    <property type="match status" value="1"/>
</dbReference>
<dbReference type="PANTHER" id="PTHR43664">
    <property type="entry name" value="MONOAMINE OXIDASE-RELATED"/>
    <property type="match status" value="1"/>
</dbReference>
<dbReference type="Pfam" id="PF01575">
    <property type="entry name" value="MaoC_dehydratas"/>
    <property type="match status" value="1"/>
</dbReference>
<evidence type="ECO:0000313" key="2">
    <source>
        <dbReference type="EMBL" id="MFC6644820.1"/>
    </source>
</evidence>
<dbReference type="RefSeq" id="WP_263372628.1">
    <property type="nucleotide sequence ID" value="NZ_JAGSYD010000006.1"/>
</dbReference>
<dbReference type="InterPro" id="IPR029069">
    <property type="entry name" value="HotDog_dom_sf"/>
</dbReference>
<protein>
    <submittedName>
        <fullName evidence="2">MaoC family dehydratase</fullName>
    </submittedName>
</protein>
<organism evidence="2 3">
    <name type="scientific">Granulicella cerasi</name>
    <dbReference type="NCBI Taxonomy" id="741063"/>
    <lineage>
        <taxon>Bacteria</taxon>
        <taxon>Pseudomonadati</taxon>
        <taxon>Acidobacteriota</taxon>
        <taxon>Terriglobia</taxon>
        <taxon>Terriglobales</taxon>
        <taxon>Acidobacteriaceae</taxon>
        <taxon>Granulicella</taxon>
    </lineage>
</organism>
<evidence type="ECO:0000313" key="3">
    <source>
        <dbReference type="Proteomes" id="UP001596391"/>
    </source>
</evidence>
<gene>
    <name evidence="2" type="ORF">ACFQBQ_04280</name>
</gene>
<reference evidence="3" key="1">
    <citation type="journal article" date="2019" name="Int. J. Syst. Evol. Microbiol.">
        <title>The Global Catalogue of Microorganisms (GCM) 10K type strain sequencing project: providing services to taxonomists for standard genome sequencing and annotation.</title>
        <authorList>
            <consortium name="The Broad Institute Genomics Platform"/>
            <consortium name="The Broad Institute Genome Sequencing Center for Infectious Disease"/>
            <person name="Wu L."/>
            <person name="Ma J."/>
        </authorList>
    </citation>
    <scope>NUCLEOTIDE SEQUENCE [LARGE SCALE GENOMIC DNA]</scope>
    <source>
        <strain evidence="3">CGMCC 1.16026</strain>
    </source>
</reference>
<dbReference type="EMBL" id="JBHSWI010000001">
    <property type="protein sequence ID" value="MFC6644820.1"/>
    <property type="molecule type" value="Genomic_DNA"/>
</dbReference>
<comment type="caution">
    <text evidence="2">The sequence shown here is derived from an EMBL/GenBank/DDBJ whole genome shotgun (WGS) entry which is preliminary data.</text>
</comment>
<dbReference type="SUPFAM" id="SSF54637">
    <property type="entry name" value="Thioesterase/thiol ester dehydrase-isomerase"/>
    <property type="match status" value="1"/>
</dbReference>
<dbReference type="InterPro" id="IPR052342">
    <property type="entry name" value="MCH/BMMD"/>
</dbReference>
<dbReference type="PANTHER" id="PTHR43664:SF1">
    <property type="entry name" value="BETA-METHYLMALYL-COA DEHYDRATASE"/>
    <property type="match status" value="1"/>
</dbReference>
<dbReference type="Proteomes" id="UP001596391">
    <property type="component" value="Unassembled WGS sequence"/>
</dbReference>
<keyword evidence="3" id="KW-1185">Reference proteome</keyword>
<dbReference type="InterPro" id="IPR002539">
    <property type="entry name" value="MaoC-like_dom"/>
</dbReference>
<name>A0ABW1Z761_9BACT</name>